<dbReference type="GO" id="GO:0005737">
    <property type="term" value="C:cytoplasm"/>
    <property type="evidence" value="ECO:0007669"/>
    <property type="project" value="TreeGrafter"/>
</dbReference>
<sequence length="358" mass="38566">MPPVYLTSTFVQDGPGQPRGGYEYTRTQNPTRFALQDALADVEGGAAAFTFASGMAAIHTLLLTLKQGDLIVSGNDLYGGTHRLFNRIEERFGIQVLYVDTSDPAVLADLPADTRLLYVETPSNPLLALTSLEQAVAGARKVGAEVAVDNTFASPALQRPIEFGADYVIHSTTKYIGGHSDVVGGAIVVRDEARIDELWFHQNASGTANSPFDAFLTLRGLRTLEVRMERHCANASALAEFLVEHPGVGRVLYPGLPDHPGHEIARHQMDGFGGMLAFEVPGGVPQATALVKDVRIFQLAESLGGVESLIELPAPMTHASVPEEERLAKGIADGLVRLSVGIENFEDLRDDLERALDQ</sequence>
<organism evidence="4">
    <name type="scientific">marine metagenome</name>
    <dbReference type="NCBI Taxonomy" id="408172"/>
    <lineage>
        <taxon>unclassified sequences</taxon>
        <taxon>metagenomes</taxon>
        <taxon>ecological metagenomes</taxon>
    </lineage>
</organism>
<dbReference type="InterPro" id="IPR015421">
    <property type="entry name" value="PyrdxlP-dep_Trfase_major"/>
</dbReference>
<evidence type="ECO:0000256" key="3">
    <source>
        <dbReference type="ARBA" id="ARBA00023239"/>
    </source>
</evidence>
<accession>A0A381YU23</accession>
<dbReference type="Gene3D" id="3.40.640.10">
    <property type="entry name" value="Type I PLP-dependent aspartate aminotransferase-like (Major domain)"/>
    <property type="match status" value="1"/>
</dbReference>
<keyword evidence="2" id="KW-0663">Pyridoxal phosphate</keyword>
<dbReference type="Gene3D" id="3.90.1150.10">
    <property type="entry name" value="Aspartate Aminotransferase, domain 1"/>
    <property type="match status" value="1"/>
</dbReference>
<dbReference type="GO" id="GO:0004123">
    <property type="term" value="F:cystathionine gamma-lyase activity"/>
    <property type="evidence" value="ECO:0007669"/>
    <property type="project" value="TreeGrafter"/>
</dbReference>
<protein>
    <recommendedName>
        <fullName evidence="5">Cystathionine gamma-synthase</fullName>
    </recommendedName>
</protein>
<keyword evidence="3" id="KW-0456">Lyase</keyword>
<reference evidence="4" key="1">
    <citation type="submission" date="2018-05" db="EMBL/GenBank/DDBJ databases">
        <authorList>
            <person name="Lanie J.A."/>
            <person name="Ng W.-L."/>
            <person name="Kazmierczak K.M."/>
            <person name="Andrzejewski T.M."/>
            <person name="Davidsen T.M."/>
            <person name="Wayne K.J."/>
            <person name="Tettelin H."/>
            <person name="Glass J.I."/>
            <person name="Rusch D."/>
            <person name="Podicherti R."/>
            <person name="Tsui H.-C.T."/>
            <person name="Winkler M.E."/>
        </authorList>
    </citation>
    <scope>NUCLEOTIDE SEQUENCE</scope>
</reference>
<dbReference type="GO" id="GO:0019343">
    <property type="term" value="P:cysteine biosynthetic process via cystathionine"/>
    <property type="evidence" value="ECO:0007669"/>
    <property type="project" value="TreeGrafter"/>
</dbReference>
<dbReference type="SUPFAM" id="SSF53383">
    <property type="entry name" value="PLP-dependent transferases"/>
    <property type="match status" value="1"/>
</dbReference>
<dbReference type="FunFam" id="3.40.640.10:FF:000046">
    <property type="entry name" value="Cystathionine gamma-lyase"/>
    <property type="match status" value="1"/>
</dbReference>
<evidence type="ECO:0000313" key="4">
    <source>
        <dbReference type="EMBL" id="SVA80111.1"/>
    </source>
</evidence>
<dbReference type="CDD" id="cd00614">
    <property type="entry name" value="CGS_like"/>
    <property type="match status" value="1"/>
</dbReference>
<dbReference type="PIRSF" id="PIRSF001434">
    <property type="entry name" value="CGS"/>
    <property type="match status" value="1"/>
</dbReference>
<dbReference type="Pfam" id="PF01053">
    <property type="entry name" value="Cys_Met_Meta_PP"/>
    <property type="match status" value="1"/>
</dbReference>
<name>A0A381YU23_9ZZZZ</name>
<evidence type="ECO:0000256" key="1">
    <source>
        <dbReference type="ARBA" id="ARBA00001933"/>
    </source>
</evidence>
<dbReference type="PANTHER" id="PTHR11808">
    <property type="entry name" value="TRANS-SULFURATION ENZYME FAMILY MEMBER"/>
    <property type="match status" value="1"/>
</dbReference>
<dbReference type="PANTHER" id="PTHR11808:SF75">
    <property type="entry name" value="CYSTATHIONINE GAMMA-SYNTHASE"/>
    <property type="match status" value="1"/>
</dbReference>
<evidence type="ECO:0008006" key="5">
    <source>
        <dbReference type="Google" id="ProtNLM"/>
    </source>
</evidence>
<dbReference type="EMBL" id="UINC01018981">
    <property type="protein sequence ID" value="SVA80111.1"/>
    <property type="molecule type" value="Genomic_DNA"/>
</dbReference>
<gene>
    <name evidence="4" type="ORF">METZ01_LOCUS132965</name>
</gene>
<dbReference type="PROSITE" id="PS00868">
    <property type="entry name" value="CYS_MET_METAB_PP"/>
    <property type="match status" value="1"/>
</dbReference>
<dbReference type="GO" id="GO:0030170">
    <property type="term" value="F:pyridoxal phosphate binding"/>
    <property type="evidence" value="ECO:0007669"/>
    <property type="project" value="InterPro"/>
</dbReference>
<comment type="cofactor">
    <cofactor evidence="1">
        <name>pyridoxal 5'-phosphate</name>
        <dbReference type="ChEBI" id="CHEBI:597326"/>
    </cofactor>
</comment>
<dbReference type="AlphaFoldDB" id="A0A381YU23"/>
<dbReference type="InterPro" id="IPR015424">
    <property type="entry name" value="PyrdxlP-dep_Trfase"/>
</dbReference>
<dbReference type="GO" id="GO:0003962">
    <property type="term" value="F:cystathionine gamma-synthase activity"/>
    <property type="evidence" value="ECO:0007669"/>
    <property type="project" value="TreeGrafter"/>
</dbReference>
<dbReference type="GO" id="GO:0019346">
    <property type="term" value="P:transsulfuration"/>
    <property type="evidence" value="ECO:0007669"/>
    <property type="project" value="InterPro"/>
</dbReference>
<dbReference type="InterPro" id="IPR015422">
    <property type="entry name" value="PyrdxlP-dep_Trfase_small"/>
</dbReference>
<dbReference type="FunFam" id="3.90.1150.10:FF:000008">
    <property type="entry name" value="Cystathionine gamma-synthase"/>
    <property type="match status" value="1"/>
</dbReference>
<dbReference type="InterPro" id="IPR000277">
    <property type="entry name" value="Cys/Met-Metab_PyrdxlP-dep_enz"/>
</dbReference>
<evidence type="ECO:0000256" key="2">
    <source>
        <dbReference type="ARBA" id="ARBA00022898"/>
    </source>
</evidence>
<proteinExistence type="predicted"/>
<dbReference type="InterPro" id="IPR054542">
    <property type="entry name" value="Cys_met_metab_PP"/>
</dbReference>